<dbReference type="EMBL" id="JAKJPO010000004">
    <property type="protein sequence ID" value="MCF7222077.1"/>
    <property type="molecule type" value="Genomic_DNA"/>
</dbReference>
<keyword evidence="2" id="KW-0645">Protease</keyword>
<evidence type="ECO:0000313" key="5">
    <source>
        <dbReference type="EMBL" id="MCF7222077.1"/>
    </source>
</evidence>
<dbReference type="Proteomes" id="UP001430796">
    <property type="component" value="Unassembled WGS sequence"/>
</dbReference>
<dbReference type="PANTHER" id="PTHR31817">
    <property type="match status" value="1"/>
</dbReference>
<dbReference type="PANTHER" id="PTHR31817:SF0">
    <property type="entry name" value="CHROMOSOME UNDETERMINED SCAFFOLD_67, WHOLE GENOME SHOTGUN SEQUENCE"/>
    <property type="match status" value="1"/>
</dbReference>
<comment type="caution">
    <text evidence="5">The sequence shown here is derived from an EMBL/GenBank/DDBJ whole genome shotgun (WGS) entry which is preliminary data.</text>
</comment>
<keyword evidence="6" id="KW-1185">Reference proteome</keyword>
<proteinExistence type="predicted"/>
<reference evidence="6" key="1">
    <citation type="submission" date="2022-01" db="EMBL/GenBank/DDBJ databases">
        <title>Lysobacter chinensis sp. nov., a bacterium isolated from cow dung compost.</title>
        <authorList>
            <person name="Zhou L.Y."/>
        </authorList>
    </citation>
    <scope>NUCLEOTIDE SEQUENCE [LARGE SCALE GENOMIC DNA]</scope>
    <source>
        <strain evidence="6">TLK-CK17</strain>
    </source>
</reference>
<evidence type="ECO:0000256" key="2">
    <source>
        <dbReference type="ARBA" id="ARBA00022670"/>
    </source>
</evidence>
<dbReference type="InterPro" id="IPR012548">
    <property type="entry name" value="MATCAP"/>
</dbReference>
<evidence type="ECO:0000313" key="6">
    <source>
        <dbReference type="Proteomes" id="UP001430796"/>
    </source>
</evidence>
<accession>A0ABS9HV86</accession>
<sequence length="402" mass="44237">MPLTSARPAVSPVRALPPVAARVDDALAELDRQVDWLLALSPIDNDGLWESFKSSGYTRVEPLRYIDLEIDLDEARHRLLALPIERVESPLLEGLLSEKQRELERHVELVRLRGTEGFVTASLDLFGGVDAALLELACDILREVPHGRALAADAGIDEVLAAVETELEWYRQRAPGFHTDVVVDTDIGSMMMVSHGTFYVDGGIRLPHARIQPLVQHEIGTHLVTYYNGSRQPLRQLAVGLAHYDALQEGLGVLAEYLAGYLSGDRLRVLAARVVAVDMAIHGEGIAAIFARLHETHRLPTDDAFDIAVRALRGGGLTKDAVYLGGLRDLIAHLHAGEPLVPLLIGKFALSHRVVLEQLAGHGWAAPPALLPRYFEHPGFETRLAECRETDTLDFYHLEPAP</sequence>
<evidence type="ECO:0000256" key="1">
    <source>
        <dbReference type="ARBA" id="ARBA00001947"/>
    </source>
</evidence>
<dbReference type="RefSeq" id="WP_237054492.1">
    <property type="nucleotide sequence ID" value="NZ_JAKJPO010000004.1"/>
</dbReference>
<dbReference type="Pfam" id="PF08014">
    <property type="entry name" value="MATCAP"/>
    <property type="match status" value="1"/>
</dbReference>
<protein>
    <submittedName>
        <fullName evidence="5">DUF1704 domain-containing protein</fullName>
    </submittedName>
</protein>
<evidence type="ECO:0000256" key="4">
    <source>
        <dbReference type="ARBA" id="ARBA00023049"/>
    </source>
</evidence>
<dbReference type="SMART" id="SM01154">
    <property type="entry name" value="DUF1704"/>
    <property type="match status" value="1"/>
</dbReference>
<keyword evidence="4" id="KW-0482">Metalloprotease</keyword>
<reference evidence="5 6" key="3">
    <citation type="submission" date="2022-01" db="EMBL/GenBank/DDBJ databases">
        <authorList>
            <person name="Zhou L.Y."/>
        </authorList>
    </citation>
    <scope>NUCLEOTIDE SEQUENCE [LARGE SCALE GENOMIC DNA]</scope>
    <source>
        <strain evidence="5 6">TLK-CK17</strain>
    </source>
</reference>
<name>A0ABS9HV86_9GAMM</name>
<evidence type="ECO:0000256" key="3">
    <source>
        <dbReference type="ARBA" id="ARBA00022801"/>
    </source>
</evidence>
<comment type="cofactor">
    <cofactor evidence="1">
        <name>Zn(2+)</name>
        <dbReference type="ChEBI" id="CHEBI:29105"/>
    </cofactor>
</comment>
<gene>
    <name evidence="5" type="ORF">L3V18_09825</name>
</gene>
<reference evidence="5 6" key="2">
    <citation type="submission" date="2022-01" db="EMBL/GenBank/DDBJ databases">
        <title>Lysobacter chinensis sp. nov., a bacterium isolated from cow dung compost.</title>
        <authorList>
            <person name="Liu Y."/>
        </authorList>
    </citation>
    <scope>NUCLEOTIDE SEQUENCE [LARGE SCALE GENOMIC DNA]</scope>
    <source>
        <strain evidence="5 6">TLK-CK17</strain>
    </source>
</reference>
<keyword evidence="3" id="KW-0378">Hydrolase</keyword>
<organism evidence="5 6">
    <name type="scientific">Marilutibacter chinensis</name>
    <dbReference type="NCBI Taxonomy" id="2912247"/>
    <lineage>
        <taxon>Bacteria</taxon>
        <taxon>Pseudomonadati</taxon>
        <taxon>Pseudomonadota</taxon>
        <taxon>Gammaproteobacteria</taxon>
        <taxon>Lysobacterales</taxon>
        <taxon>Lysobacteraceae</taxon>
        <taxon>Marilutibacter</taxon>
    </lineage>
</organism>